<dbReference type="InterPro" id="IPR052339">
    <property type="entry name" value="Fe-S_Maturation_MIP18"/>
</dbReference>
<evidence type="ECO:0000313" key="2">
    <source>
        <dbReference type="EMBL" id="HIK00565.1"/>
    </source>
</evidence>
<evidence type="ECO:0000259" key="1">
    <source>
        <dbReference type="Pfam" id="PF01883"/>
    </source>
</evidence>
<gene>
    <name evidence="2" type="ORF">H1016_03430</name>
</gene>
<dbReference type="SUPFAM" id="SSF117916">
    <property type="entry name" value="Fe-S cluster assembly (FSCA) domain-like"/>
    <property type="match status" value="1"/>
</dbReference>
<keyword evidence="3" id="KW-1185">Reference proteome</keyword>
<dbReference type="PANTHER" id="PTHR42831:SF1">
    <property type="entry name" value="FE-S PROTEIN MATURATION AUXILIARY FACTOR YITW"/>
    <property type="match status" value="1"/>
</dbReference>
<dbReference type="Pfam" id="PF01883">
    <property type="entry name" value="FeS_assembly_P"/>
    <property type="match status" value="1"/>
</dbReference>
<dbReference type="PANTHER" id="PTHR42831">
    <property type="entry name" value="FE-S PROTEIN MATURATION AUXILIARY FACTOR YITW"/>
    <property type="match status" value="1"/>
</dbReference>
<dbReference type="EMBL" id="DVAB01000028">
    <property type="protein sequence ID" value="HIK00565.1"/>
    <property type="molecule type" value="Genomic_DNA"/>
</dbReference>
<proteinExistence type="predicted"/>
<accession>A0A832UVN7</accession>
<reference evidence="2 3" key="1">
    <citation type="journal article" name="Nat. Commun.">
        <title>Undinarchaeota illuminate DPANN phylogeny and the impact of gene transfer on archaeal evolution.</title>
        <authorList>
            <person name="Dombrowski N."/>
            <person name="Williams T.A."/>
            <person name="Sun J."/>
            <person name="Woodcroft B.J."/>
            <person name="Lee J.H."/>
            <person name="Minh B.Q."/>
            <person name="Rinke C."/>
            <person name="Spang A."/>
        </authorList>
    </citation>
    <scope>NUCLEOTIDE SEQUENCE [LARGE SCALE GENOMIC DNA]</scope>
    <source>
        <strain evidence="2">MAG_bin1129</strain>
    </source>
</reference>
<dbReference type="InterPro" id="IPR002744">
    <property type="entry name" value="MIP18-like"/>
</dbReference>
<organism evidence="2 3">
    <name type="scientific">Candidatus Naiadarchaeum limnaeum</name>
    <dbReference type="NCBI Taxonomy" id="2756139"/>
    <lineage>
        <taxon>Archaea</taxon>
        <taxon>Candidatus Undinarchaeota</taxon>
        <taxon>Candidatus Undinarchaeia</taxon>
        <taxon>Candidatus Naiadarchaeales</taxon>
        <taxon>Candidatus Naiadarchaeaceae</taxon>
        <taxon>Candidatus Naiadarchaeum</taxon>
    </lineage>
</organism>
<dbReference type="InterPro" id="IPR034904">
    <property type="entry name" value="FSCA_dom_sf"/>
</dbReference>
<dbReference type="AlphaFoldDB" id="A0A832UVN7"/>
<comment type="caution">
    <text evidence="2">The sequence shown here is derived from an EMBL/GenBank/DDBJ whole genome shotgun (WGS) entry which is preliminary data.</text>
</comment>
<evidence type="ECO:0000313" key="3">
    <source>
        <dbReference type="Proteomes" id="UP000646946"/>
    </source>
</evidence>
<dbReference type="Gene3D" id="3.30.300.130">
    <property type="entry name" value="Fe-S cluster assembly (FSCA)"/>
    <property type="match status" value="1"/>
</dbReference>
<feature type="domain" description="MIP18 family-like" evidence="1">
    <location>
        <begin position="4"/>
        <end position="77"/>
    </location>
</feature>
<name>A0A832UVN7_9ARCH</name>
<sequence>MVTKEQVLEVLKTVNDPEIPVNIVDLGLIYGIQISAENDVGIDMTLTAVGCPMHATISAEIEEKVKTLPGVNNCKVTIQWDPPWTPARMSQEAKLKLGFIEPSAEQSL</sequence>
<protein>
    <submittedName>
        <fullName evidence="2">DUF59 domain-containing protein</fullName>
    </submittedName>
</protein>
<dbReference type="Proteomes" id="UP000646946">
    <property type="component" value="Unassembled WGS sequence"/>
</dbReference>